<feature type="domain" description="Ubiquitin-like" evidence="4">
    <location>
        <begin position="61"/>
        <end position="104"/>
    </location>
</feature>
<feature type="repeat" description="ANK" evidence="1">
    <location>
        <begin position="210"/>
        <end position="242"/>
    </location>
</feature>
<dbReference type="SMART" id="SM00248">
    <property type="entry name" value="ANK"/>
    <property type="match status" value="2"/>
</dbReference>
<dbReference type="InterPro" id="IPR039323">
    <property type="entry name" value="ANKRD_45/46/60"/>
</dbReference>
<dbReference type="STRING" id="10195.A0A3M7R1H7"/>
<dbReference type="Pfam" id="PF14560">
    <property type="entry name" value="Ubiquitin_2"/>
    <property type="match status" value="1"/>
</dbReference>
<dbReference type="SUPFAM" id="SSF54236">
    <property type="entry name" value="Ubiquitin-like"/>
    <property type="match status" value="1"/>
</dbReference>
<dbReference type="PANTHER" id="PTHR22677">
    <property type="entry name" value="ANKYRIN REPEAT DOMAIN-CONTAINING PROTEIN 60"/>
    <property type="match status" value="1"/>
</dbReference>
<dbReference type="InterPro" id="IPR029071">
    <property type="entry name" value="Ubiquitin-like_domsf"/>
</dbReference>
<dbReference type="AlphaFoldDB" id="A0A3M7R1H7"/>
<evidence type="ECO:0000313" key="5">
    <source>
        <dbReference type="EMBL" id="RNA17118.1"/>
    </source>
</evidence>
<evidence type="ECO:0000256" key="2">
    <source>
        <dbReference type="SAM" id="Coils"/>
    </source>
</evidence>
<evidence type="ECO:0000313" key="6">
    <source>
        <dbReference type="Proteomes" id="UP000276133"/>
    </source>
</evidence>
<evidence type="ECO:0000256" key="3">
    <source>
        <dbReference type="SAM" id="MobiDB-lite"/>
    </source>
</evidence>
<evidence type="ECO:0000256" key="1">
    <source>
        <dbReference type="PROSITE-ProRule" id="PRU00023"/>
    </source>
</evidence>
<dbReference type="SUPFAM" id="SSF48403">
    <property type="entry name" value="Ankyrin repeat"/>
    <property type="match status" value="1"/>
</dbReference>
<keyword evidence="2" id="KW-0175">Coiled coil</keyword>
<sequence>MIKNSIKSHANIKLLNRRQSSAKKLGLDFKPRTQDIILNVAAAFGQEASLGKSIDFKVQIRCTNELFNIVKFPLSMKIRDLKACLEFICGIPFNLQRLSYLDDGELIDSKDIQYYDIIDHGIVIMDIWTVYKGLVQICSYGTIDEALKQGVSSKVEWNSPTSDYMFTKDKNKYIQERGGIALFVASHRGNQNLVKGLVSHGANINYKSSYGRTPLMVSVVANKTEIIEFLLDNSANVDLADINGDTALSIAKKFNNKLGIHKLTQYKWKKRTEAEMKLKAKKPENDDEIFPDKRLPHQVFDSSKKTWLKGNFMQIYMVQLVPQREFSGSGLSAPKSIGKEVLKSHKQNRSISDLKINTKNKDNQSDEGATSPVQGGLTFDKWLSQKLKAKKLEQQKLKKAEAEKELENSREEFVKDAATSVNLETDNNLWMKDYSRPNLNHAKLDLFDLNKKSANLVSLNNTSDAINTNN</sequence>
<dbReference type="InterPro" id="IPR002110">
    <property type="entry name" value="Ankyrin_rpt"/>
</dbReference>
<comment type="caution">
    <text evidence="5">The sequence shown here is derived from an EMBL/GenBank/DDBJ whole genome shotgun (WGS) entry which is preliminary data.</text>
</comment>
<dbReference type="InterPro" id="IPR036770">
    <property type="entry name" value="Ankyrin_rpt-contain_sf"/>
</dbReference>
<accession>A0A3M7R1H7</accession>
<dbReference type="Pfam" id="PF12796">
    <property type="entry name" value="Ank_2"/>
    <property type="match status" value="1"/>
</dbReference>
<gene>
    <name evidence="5" type="ORF">BpHYR1_034545</name>
</gene>
<keyword evidence="6" id="KW-1185">Reference proteome</keyword>
<dbReference type="PROSITE" id="PS50297">
    <property type="entry name" value="ANK_REP_REGION"/>
    <property type="match status" value="2"/>
</dbReference>
<keyword evidence="1" id="KW-0040">ANK repeat</keyword>
<dbReference type="PANTHER" id="PTHR22677:SF3">
    <property type="entry name" value="ANKYRIN REPEAT DOMAIN-CONTAINING PROTEIN 60"/>
    <property type="match status" value="1"/>
</dbReference>
<dbReference type="OrthoDB" id="10258888at2759"/>
<dbReference type="Gene3D" id="1.25.40.20">
    <property type="entry name" value="Ankyrin repeat-containing domain"/>
    <property type="match status" value="1"/>
</dbReference>
<dbReference type="PROSITE" id="PS50088">
    <property type="entry name" value="ANK_REPEAT"/>
    <property type="match status" value="2"/>
</dbReference>
<feature type="repeat" description="ANK" evidence="1">
    <location>
        <begin position="177"/>
        <end position="209"/>
    </location>
</feature>
<feature type="non-terminal residue" evidence="5">
    <location>
        <position position="470"/>
    </location>
</feature>
<feature type="coiled-coil region" evidence="2">
    <location>
        <begin position="383"/>
        <end position="412"/>
    </location>
</feature>
<reference evidence="5 6" key="1">
    <citation type="journal article" date="2018" name="Sci. Rep.">
        <title>Genomic signatures of local adaptation to the degree of environmental predictability in rotifers.</title>
        <authorList>
            <person name="Franch-Gras L."/>
            <person name="Hahn C."/>
            <person name="Garcia-Roger E.M."/>
            <person name="Carmona M.J."/>
            <person name="Serra M."/>
            <person name="Gomez A."/>
        </authorList>
    </citation>
    <scope>NUCLEOTIDE SEQUENCE [LARGE SCALE GENOMIC DNA]</scope>
    <source>
        <strain evidence="5">HYR1</strain>
    </source>
</reference>
<dbReference type="Proteomes" id="UP000276133">
    <property type="component" value="Unassembled WGS sequence"/>
</dbReference>
<organism evidence="5 6">
    <name type="scientific">Brachionus plicatilis</name>
    <name type="common">Marine rotifer</name>
    <name type="synonym">Brachionus muelleri</name>
    <dbReference type="NCBI Taxonomy" id="10195"/>
    <lineage>
        <taxon>Eukaryota</taxon>
        <taxon>Metazoa</taxon>
        <taxon>Spiralia</taxon>
        <taxon>Gnathifera</taxon>
        <taxon>Rotifera</taxon>
        <taxon>Eurotatoria</taxon>
        <taxon>Monogononta</taxon>
        <taxon>Pseudotrocha</taxon>
        <taxon>Ploima</taxon>
        <taxon>Brachionidae</taxon>
        <taxon>Brachionus</taxon>
    </lineage>
</organism>
<protein>
    <submittedName>
        <fullName evidence="5">Ankyrin repeat domain-containing 60</fullName>
    </submittedName>
</protein>
<dbReference type="InterPro" id="IPR000626">
    <property type="entry name" value="Ubiquitin-like_dom"/>
</dbReference>
<name>A0A3M7R1H7_BRAPC</name>
<dbReference type="EMBL" id="REGN01004525">
    <property type="protein sequence ID" value="RNA17118.1"/>
    <property type="molecule type" value="Genomic_DNA"/>
</dbReference>
<proteinExistence type="predicted"/>
<feature type="region of interest" description="Disordered" evidence="3">
    <location>
        <begin position="342"/>
        <end position="374"/>
    </location>
</feature>
<evidence type="ECO:0000259" key="4">
    <source>
        <dbReference type="Pfam" id="PF14560"/>
    </source>
</evidence>